<dbReference type="PANTHER" id="PTHR31669:SF283">
    <property type="entry name" value="PROTEIN FAR1-RELATED SEQUENCE"/>
    <property type="match status" value="1"/>
</dbReference>
<name>A0A922EQS7_CARIL</name>
<comment type="subcellular location">
    <subcellularLocation>
        <location evidence="6">Nucleus</location>
    </subcellularLocation>
</comment>
<dbReference type="AlphaFoldDB" id="A0A922EQS7"/>
<dbReference type="InterPro" id="IPR031052">
    <property type="entry name" value="FHY3/FAR1"/>
</dbReference>
<evidence type="ECO:0000256" key="4">
    <source>
        <dbReference type="ARBA" id="ARBA00022833"/>
    </source>
</evidence>
<evidence type="ECO:0000256" key="6">
    <source>
        <dbReference type="RuleBase" id="RU367018"/>
    </source>
</evidence>
<organism evidence="9 10">
    <name type="scientific">Carya illinoinensis</name>
    <name type="common">Pecan</name>
    <dbReference type="NCBI Taxonomy" id="32201"/>
    <lineage>
        <taxon>Eukaryota</taxon>
        <taxon>Viridiplantae</taxon>
        <taxon>Streptophyta</taxon>
        <taxon>Embryophyta</taxon>
        <taxon>Tracheophyta</taxon>
        <taxon>Spermatophyta</taxon>
        <taxon>Magnoliopsida</taxon>
        <taxon>eudicotyledons</taxon>
        <taxon>Gunneridae</taxon>
        <taxon>Pentapetalae</taxon>
        <taxon>rosids</taxon>
        <taxon>fabids</taxon>
        <taxon>Fagales</taxon>
        <taxon>Juglandaceae</taxon>
        <taxon>Carya</taxon>
    </lineage>
</organism>
<evidence type="ECO:0000259" key="8">
    <source>
        <dbReference type="PROSITE" id="PS50966"/>
    </source>
</evidence>
<dbReference type="Pfam" id="PF03101">
    <property type="entry name" value="FAR1"/>
    <property type="match status" value="1"/>
</dbReference>
<dbReference type="InterPro" id="IPR007527">
    <property type="entry name" value="Znf_SWIM"/>
</dbReference>
<evidence type="ECO:0000256" key="3">
    <source>
        <dbReference type="ARBA" id="ARBA00022771"/>
    </source>
</evidence>
<dbReference type="GO" id="GO:0005634">
    <property type="term" value="C:nucleus"/>
    <property type="evidence" value="ECO:0007669"/>
    <property type="project" value="UniProtKB-SubCell"/>
</dbReference>
<dbReference type="InterPro" id="IPR006564">
    <property type="entry name" value="Znf_PMZ"/>
</dbReference>
<reference evidence="9" key="1">
    <citation type="submission" date="2021-01" db="EMBL/GenBank/DDBJ databases">
        <authorList>
            <person name="Lovell J.T."/>
            <person name="Bentley N."/>
            <person name="Bhattarai G."/>
            <person name="Jenkins J.W."/>
            <person name="Sreedasyam A."/>
            <person name="Alarcon Y."/>
            <person name="Bock C."/>
            <person name="Boston L."/>
            <person name="Carlson J."/>
            <person name="Cervantes K."/>
            <person name="Clermont K."/>
            <person name="Krom N."/>
            <person name="Kubenka K."/>
            <person name="Mamidi S."/>
            <person name="Mattison C."/>
            <person name="Monteros M."/>
            <person name="Pisani C."/>
            <person name="Plott C."/>
            <person name="Rajasekar S."/>
            <person name="Rhein H.S."/>
            <person name="Rohla C."/>
            <person name="Song M."/>
            <person name="Hilaire R.S."/>
            <person name="Shu S."/>
            <person name="Wells L."/>
            <person name="Wang X."/>
            <person name="Webber J."/>
            <person name="Heerema R.J."/>
            <person name="Klein P."/>
            <person name="Conner P."/>
            <person name="Grauke L."/>
            <person name="Grimwood J."/>
            <person name="Schmutz J."/>
            <person name="Randall J.J."/>
        </authorList>
    </citation>
    <scope>NUCLEOTIDE SEQUENCE</scope>
    <source>
        <tissue evidence="9">Leaf</tissue>
    </source>
</reference>
<keyword evidence="3 5" id="KW-0863">Zinc-finger</keyword>
<proteinExistence type="inferred from homology"/>
<dbReference type="GO" id="GO:0006355">
    <property type="term" value="P:regulation of DNA-templated transcription"/>
    <property type="evidence" value="ECO:0007669"/>
    <property type="project" value="UniProtKB-UniRule"/>
</dbReference>
<feature type="region of interest" description="Disordered" evidence="7">
    <location>
        <begin position="633"/>
        <end position="669"/>
    </location>
</feature>
<keyword evidence="2 6" id="KW-0479">Metal-binding</keyword>
<comment type="similarity">
    <text evidence="1 6">Belongs to the FHY3/FAR1 family.</text>
</comment>
<dbReference type="InterPro" id="IPR018289">
    <property type="entry name" value="MULE_transposase_dom"/>
</dbReference>
<feature type="domain" description="SWIM-type" evidence="8">
    <location>
        <begin position="482"/>
        <end position="520"/>
    </location>
</feature>
<gene>
    <name evidence="9" type="ORF">I3842_06G051300</name>
</gene>
<comment type="caution">
    <text evidence="9">The sequence shown here is derived from an EMBL/GenBank/DDBJ whole genome shotgun (WGS) entry which is preliminary data.</text>
</comment>
<dbReference type="Pfam" id="PF04434">
    <property type="entry name" value="SWIM"/>
    <property type="match status" value="1"/>
</dbReference>
<accession>A0A922EQS7</accession>
<dbReference type="Pfam" id="PF10551">
    <property type="entry name" value="MULE"/>
    <property type="match status" value="1"/>
</dbReference>
<evidence type="ECO:0000256" key="5">
    <source>
        <dbReference type="PROSITE-ProRule" id="PRU00325"/>
    </source>
</evidence>
<protein>
    <recommendedName>
        <fullName evidence="6">Protein FAR1-RELATED SEQUENCE</fullName>
    </recommendedName>
</protein>
<keyword evidence="4 6" id="KW-0862">Zinc</keyword>
<dbReference type="PANTHER" id="PTHR31669">
    <property type="entry name" value="PROTEIN FAR1-RELATED SEQUENCE 10-RELATED"/>
    <property type="match status" value="1"/>
</dbReference>
<evidence type="ECO:0000313" key="9">
    <source>
        <dbReference type="EMBL" id="KAG6707819.1"/>
    </source>
</evidence>
<dbReference type="PROSITE" id="PS50966">
    <property type="entry name" value="ZF_SWIM"/>
    <property type="match status" value="1"/>
</dbReference>
<dbReference type="GO" id="GO:0008270">
    <property type="term" value="F:zinc ion binding"/>
    <property type="evidence" value="ECO:0007669"/>
    <property type="project" value="UniProtKB-UniRule"/>
</dbReference>
<evidence type="ECO:0000256" key="2">
    <source>
        <dbReference type="ARBA" id="ARBA00022723"/>
    </source>
</evidence>
<feature type="compositionally biased region" description="Basic residues" evidence="7">
    <location>
        <begin position="655"/>
        <end position="669"/>
    </location>
</feature>
<evidence type="ECO:0000256" key="7">
    <source>
        <dbReference type="SAM" id="MobiDB-lite"/>
    </source>
</evidence>
<evidence type="ECO:0000313" key="10">
    <source>
        <dbReference type="Proteomes" id="UP000811246"/>
    </source>
</evidence>
<dbReference type="InterPro" id="IPR004330">
    <property type="entry name" value="FAR1_DNA_bnd_dom"/>
</dbReference>
<dbReference type="Proteomes" id="UP000811246">
    <property type="component" value="Chromosome 6"/>
</dbReference>
<dbReference type="SMART" id="SM00575">
    <property type="entry name" value="ZnF_PMZ"/>
    <property type="match status" value="1"/>
</dbReference>
<dbReference type="EMBL" id="CM031830">
    <property type="protein sequence ID" value="KAG6707819.1"/>
    <property type="molecule type" value="Genomic_DNA"/>
</dbReference>
<feature type="region of interest" description="Disordered" evidence="7">
    <location>
        <begin position="1"/>
        <end position="20"/>
    </location>
</feature>
<keyword evidence="6" id="KW-0539">Nucleus</keyword>
<evidence type="ECO:0000256" key="1">
    <source>
        <dbReference type="ARBA" id="ARBA00005889"/>
    </source>
</evidence>
<sequence>METEDGIGETAQLDDGVGGDTIEEPKSKMEFNSFEEVMTYYKQYAKNIGFRVMTRMTEKGDDGTVRYATLGCARGGKARNRTLNVARPRLTGNMECKAKINVLKVDEKFQLTTVNNIHNHGLNPKKSHFFRCNRQVSDSIKRVLDTNDMTGIRMNKSFESLVVGSGSFENLPFLEMDCRNYIDKARHLRLGAGGAGALREYFLRMQYKNLGFFVSMDLDDDRRLKNVFWADPRSRAAYEDFGDVVTFNTTYLTNRYGMPFAPFVGVNHHDQSNLLRAGLISSEDTATFVWLFKTWLQCMDSITPRAIIINQDGAMKNAIAIVFPKSRHRFCLWHILKKVPKKLSFYSAYKSGMKSALIKCVYDTQNVEEFESSWEQLITTYNLEENAWLQSLYTEHKHWVSAFLKDSFWAGMSTTYITIPCKSRSPIEKKFQELYTNTKFRKVQQELQCLIDLAPELLKKDGAVKTYLVEDEVHVEDFTKLVTYSVDFCDVDTATKCSCGLFQIRGILCRYILAVFKCNGIKVLPNQYFLDRWRKDIKRRYTLIDSNYDTGVQRADANRYSTLLNICYKMITHAAGSKKHTEDATQKLHAMIELYSENQEPPSRTCTGSNVISTLPKNPTCADSQKVLNPLVVRGKGRPPSLRRASTMEKEVRKVKAKAKKALVKGKRK</sequence>
<comment type="function">
    <text evidence="6">Putative transcription activator involved in regulating light control of development.</text>
</comment>